<evidence type="ECO:0000256" key="4">
    <source>
        <dbReference type="ARBA" id="ARBA00023295"/>
    </source>
</evidence>
<evidence type="ECO:0000256" key="6">
    <source>
        <dbReference type="PIRSR" id="PIRSR026534-1"/>
    </source>
</evidence>
<evidence type="ECO:0000256" key="9">
    <source>
        <dbReference type="SAM" id="MobiDB-lite"/>
    </source>
</evidence>
<evidence type="ECO:0000313" key="11">
    <source>
        <dbReference type="Proteomes" id="UP000297031"/>
    </source>
</evidence>
<keyword evidence="4 5" id="KW-0326">Glycosidase</keyword>
<evidence type="ECO:0000256" key="5">
    <source>
        <dbReference type="PIRNR" id="PIRNR026534"/>
    </source>
</evidence>
<evidence type="ECO:0000256" key="2">
    <source>
        <dbReference type="ARBA" id="ARBA00009865"/>
    </source>
</evidence>
<protein>
    <submittedName>
        <fullName evidence="10">Arabinan endo-1,5-alpha-L-arabinosidase</fullName>
    </submittedName>
</protein>
<evidence type="ECO:0000256" key="1">
    <source>
        <dbReference type="ARBA" id="ARBA00004834"/>
    </source>
</evidence>
<dbReference type="PIRSF" id="PIRSF026534">
    <property type="entry name" value="Endo_alpha-L-arabinosidase"/>
    <property type="match status" value="1"/>
</dbReference>
<dbReference type="EMBL" id="CP039393">
    <property type="protein sequence ID" value="QCD35341.1"/>
    <property type="molecule type" value="Genomic_DNA"/>
</dbReference>
<dbReference type="GO" id="GO:0031222">
    <property type="term" value="P:arabinan catabolic process"/>
    <property type="evidence" value="ECO:0007669"/>
    <property type="project" value="UniProtKB-UniPathway"/>
</dbReference>
<dbReference type="PANTHER" id="PTHR43301:SF3">
    <property type="entry name" value="ARABINAN ENDO-1,5-ALPHA-L-ARABINOSIDASE A-RELATED"/>
    <property type="match status" value="1"/>
</dbReference>
<name>A0A4P7VNE7_9BACT</name>
<feature type="binding site" evidence="7">
    <location>
        <begin position="165"/>
        <end position="167"/>
    </location>
    <ligand>
        <name>substrate</name>
    </ligand>
</feature>
<evidence type="ECO:0000313" key="10">
    <source>
        <dbReference type="EMBL" id="QCD35341.1"/>
    </source>
</evidence>
<feature type="active site" description="Proton acceptor" evidence="6">
    <location>
        <position position="27"/>
    </location>
</feature>
<sequence length="338" mass="38201">MSQNKAVADDNAPRRPQFDATHPDVHDPVMAKGEDGRYYIFATGMGVGVMSSDDMKEWKIEPSVFKEAPAWAVDTVKGYHGHTWAPDISRHNNEWHLYYSCSTFGKNGSAIGHAVNRTLDPSSPDFKWIDKGMVIASHRKQDNWNAIDPNLIVDDNGTPYLTFGSFWDGIQLVKLSKDDFTTPVNKPVTIARRLNRAVTVEEMNNPENFTTEGNNVIEAGENAIEAPFIFKHGDYYYLFVSFDYCCRGQNSTYKTVYGRSKNIEGPYIDKEGKRMELGGGSYLYGPDDTYFGVGHCAAYEFDGQPYFISHAYEKDQNGRAKLFIRPLAFDKEGWIVTK</sequence>
<dbReference type="GO" id="GO:0046558">
    <property type="term" value="F:arabinan endo-1,5-alpha-L-arabinosidase activity"/>
    <property type="evidence" value="ECO:0007669"/>
    <property type="project" value="InterPro"/>
</dbReference>
<comment type="similarity">
    <text evidence="2 5">Belongs to the glycosyl hydrolase 43 family.</text>
</comment>
<dbReference type="Pfam" id="PF04616">
    <property type="entry name" value="Glyco_hydro_43"/>
    <property type="match status" value="1"/>
</dbReference>
<dbReference type="InterPro" id="IPR023296">
    <property type="entry name" value="Glyco_hydro_beta-prop_sf"/>
</dbReference>
<dbReference type="OrthoDB" id="9801455at2"/>
<evidence type="ECO:0000256" key="3">
    <source>
        <dbReference type="ARBA" id="ARBA00022801"/>
    </source>
</evidence>
<feature type="compositionally biased region" description="Basic and acidic residues" evidence="9">
    <location>
        <begin position="7"/>
        <end position="29"/>
    </location>
</feature>
<proteinExistence type="inferred from homology"/>
<feature type="region of interest" description="Disordered" evidence="9">
    <location>
        <begin position="1"/>
        <end position="29"/>
    </location>
</feature>
<evidence type="ECO:0000256" key="7">
    <source>
        <dbReference type="PIRSR" id="PIRSR026534-2"/>
    </source>
</evidence>
<dbReference type="Gene3D" id="2.115.10.20">
    <property type="entry name" value="Glycosyl hydrolase domain, family 43"/>
    <property type="match status" value="1"/>
</dbReference>
<feature type="binding site" evidence="7">
    <location>
        <position position="105"/>
    </location>
    <ligand>
        <name>substrate</name>
    </ligand>
</feature>
<feature type="binding site" evidence="7">
    <location>
        <position position="27"/>
    </location>
    <ligand>
        <name>substrate</name>
    </ligand>
</feature>
<reference evidence="10 11" key="1">
    <citation type="submission" date="2019-02" db="EMBL/GenBank/DDBJ databases">
        <title>Isolation and identification of novel species under the genus Muribaculum.</title>
        <authorList>
            <person name="Miyake S."/>
            <person name="Ding Y."/>
            <person name="Low A."/>
            <person name="Soh M."/>
            <person name="Seedorf H."/>
        </authorList>
    </citation>
    <scope>NUCLEOTIDE SEQUENCE [LARGE SCALE GENOMIC DNA]</scope>
    <source>
        <strain evidence="10 11">TLL-A4</strain>
    </source>
</reference>
<accession>A0A4P7VNE7</accession>
<dbReference type="InterPro" id="IPR016840">
    <property type="entry name" value="Glyco_hydro_43_endo_a_Ara-ase"/>
</dbReference>
<evidence type="ECO:0000256" key="8">
    <source>
        <dbReference type="PIRSR" id="PIRSR026534-3"/>
    </source>
</evidence>
<dbReference type="InterPro" id="IPR006710">
    <property type="entry name" value="Glyco_hydro_43"/>
</dbReference>
<dbReference type="Proteomes" id="UP000297031">
    <property type="component" value="Chromosome"/>
</dbReference>
<dbReference type="InterPro" id="IPR050727">
    <property type="entry name" value="GH43_arabinanases"/>
</dbReference>
<dbReference type="PANTHER" id="PTHR43301">
    <property type="entry name" value="ARABINAN ENDO-1,5-ALPHA-L-ARABINOSIDASE"/>
    <property type="match status" value="1"/>
</dbReference>
<dbReference type="KEGG" id="mgod:E7746_05250"/>
<keyword evidence="3 5" id="KW-0378">Hydrolase</keyword>
<feature type="binding site" evidence="7">
    <location>
        <begin position="145"/>
        <end position="148"/>
    </location>
    <ligand>
        <name>substrate</name>
    </ligand>
</feature>
<feature type="site" description="Important for catalytic activity, responsible for pKa modulation of the active site Glu and correct orientation of both the proton donor and substrate" evidence="8">
    <location>
        <position position="148"/>
    </location>
</feature>
<gene>
    <name evidence="10" type="ORF">E7746_05250</name>
</gene>
<organism evidence="10 11">
    <name type="scientific">Muribaculum gordoncarteri</name>
    <dbReference type="NCBI Taxonomy" id="2530390"/>
    <lineage>
        <taxon>Bacteria</taxon>
        <taxon>Pseudomonadati</taxon>
        <taxon>Bacteroidota</taxon>
        <taxon>Bacteroidia</taxon>
        <taxon>Bacteroidales</taxon>
        <taxon>Muribaculaceae</taxon>
        <taxon>Muribaculum</taxon>
    </lineage>
</organism>
<keyword evidence="11" id="KW-1185">Reference proteome</keyword>
<comment type="pathway">
    <text evidence="1 5">Glycan metabolism; L-arabinan degradation.</text>
</comment>
<dbReference type="UniPathway" id="UPA00667"/>
<dbReference type="SUPFAM" id="SSF75005">
    <property type="entry name" value="Arabinanase/levansucrase/invertase"/>
    <property type="match status" value="1"/>
</dbReference>
<feature type="site" description="Important for substrate recognition" evidence="8">
    <location>
        <position position="295"/>
    </location>
</feature>
<feature type="active site" description="Proton donor" evidence="6">
    <location>
        <position position="225"/>
    </location>
</feature>
<dbReference type="AlphaFoldDB" id="A0A4P7VNE7"/>